<name>A0AAE1AJU2_9GAST</name>
<dbReference type="AlphaFoldDB" id="A0AAE1AJU2"/>
<evidence type="ECO:0000313" key="2">
    <source>
        <dbReference type="Proteomes" id="UP001283361"/>
    </source>
</evidence>
<gene>
    <name evidence="1" type="ORF">RRG08_004751</name>
</gene>
<keyword evidence="2" id="KW-1185">Reference proteome</keyword>
<protein>
    <submittedName>
        <fullName evidence="1">Uncharacterized protein</fullName>
    </submittedName>
</protein>
<accession>A0AAE1AJU2</accession>
<sequence length="107" mass="11757">MDGCKRKPNISAGVGVCAILGAERFETSGIIAQVMHGHRRRVPEHSILTARIHDSWVNLKVTEYVAVDILSKTLETRLVLKSSTAAFCTLTLILNIRSANKNGKRNS</sequence>
<comment type="caution">
    <text evidence="1">The sequence shown here is derived from an EMBL/GenBank/DDBJ whole genome shotgun (WGS) entry which is preliminary data.</text>
</comment>
<evidence type="ECO:0000313" key="1">
    <source>
        <dbReference type="EMBL" id="KAK3788456.1"/>
    </source>
</evidence>
<dbReference type="Proteomes" id="UP001283361">
    <property type="component" value="Unassembled WGS sequence"/>
</dbReference>
<reference evidence="1" key="1">
    <citation type="journal article" date="2023" name="G3 (Bethesda)">
        <title>A reference genome for the long-term kleptoplast-retaining sea slug Elysia crispata morphotype clarki.</title>
        <authorList>
            <person name="Eastman K.E."/>
            <person name="Pendleton A.L."/>
            <person name="Shaikh M.A."/>
            <person name="Suttiyut T."/>
            <person name="Ogas R."/>
            <person name="Tomko P."/>
            <person name="Gavelis G."/>
            <person name="Widhalm J.R."/>
            <person name="Wisecaver J.H."/>
        </authorList>
    </citation>
    <scope>NUCLEOTIDE SEQUENCE</scope>
    <source>
        <strain evidence="1">ECLA1</strain>
    </source>
</reference>
<proteinExistence type="predicted"/>
<organism evidence="1 2">
    <name type="scientific">Elysia crispata</name>
    <name type="common">lettuce slug</name>
    <dbReference type="NCBI Taxonomy" id="231223"/>
    <lineage>
        <taxon>Eukaryota</taxon>
        <taxon>Metazoa</taxon>
        <taxon>Spiralia</taxon>
        <taxon>Lophotrochozoa</taxon>
        <taxon>Mollusca</taxon>
        <taxon>Gastropoda</taxon>
        <taxon>Heterobranchia</taxon>
        <taxon>Euthyneura</taxon>
        <taxon>Panpulmonata</taxon>
        <taxon>Sacoglossa</taxon>
        <taxon>Placobranchoidea</taxon>
        <taxon>Plakobranchidae</taxon>
        <taxon>Elysia</taxon>
    </lineage>
</organism>
<dbReference type="EMBL" id="JAWDGP010001758">
    <property type="protein sequence ID" value="KAK3788456.1"/>
    <property type="molecule type" value="Genomic_DNA"/>
</dbReference>